<dbReference type="NCBIfam" id="NF008292">
    <property type="entry name" value="PRK11072.1"/>
    <property type="match status" value="1"/>
</dbReference>
<feature type="domain" description="Glutamate-ammonia ligase adenylyltransferase repeated" evidence="7">
    <location>
        <begin position="102"/>
        <end position="352"/>
    </location>
</feature>
<organism evidence="9 10">
    <name type="scientific">Sumerlaea chitinivorans</name>
    <dbReference type="NCBI Taxonomy" id="2250252"/>
    <lineage>
        <taxon>Bacteria</taxon>
        <taxon>Candidatus Sumerlaeota</taxon>
        <taxon>Candidatus Sumerlaeia</taxon>
        <taxon>Candidatus Sumerlaeales</taxon>
        <taxon>Candidatus Sumerlaeaceae</taxon>
        <taxon>Candidatus Sumerlaea</taxon>
    </lineage>
</organism>
<dbReference type="PANTHER" id="PTHR30621">
    <property type="entry name" value="GLUTAMINE SYNTHETASE ADENYLYLTRANSFERASE"/>
    <property type="match status" value="1"/>
</dbReference>
<proteinExistence type="predicted"/>
<keyword evidence="5" id="KW-0460">Magnesium</keyword>
<dbReference type="InterPro" id="IPR023057">
    <property type="entry name" value="GlnE"/>
</dbReference>
<evidence type="ECO:0000313" key="10">
    <source>
        <dbReference type="Proteomes" id="UP000262583"/>
    </source>
</evidence>
<dbReference type="Pfam" id="PF08335">
    <property type="entry name" value="GlnD_UR_UTase"/>
    <property type="match status" value="2"/>
</dbReference>
<keyword evidence="2 9" id="KW-0548">Nucleotidyltransferase</keyword>
<dbReference type="GO" id="GO:0008882">
    <property type="term" value="F:[glutamate-ammonia-ligase] adenylyltransferase activity"/>
    <property type="evidence" value="ECO:0007669"/>
    <property type="project" value="InterPro"/>
</dbReference>
<dbReference type="GO" id="GO:0005524">
    <property type="term" value="F:ATP binding"/>
    <property type="evidence" value="ECO:0007669"/>
    <property type="project" value="UniProtKB-KW"/>
</dbReference>
<dbReference type="AlphaFoldDB" id="A0A2Z4Y4K1"/>
<keyword evidence="9" id="KW-0436">Ligase</keyword>
<evidence type="ECO:0000256" key="4">
    <source>
        <dbReference type="ARBA" id="ARBA00022840"/>
    </source>
</evidence>
<dbReference type="GO" id="GO:0000820">
    <property type="term" value="P:regulation of glutamine family amino acid metabolic process"/>
    <property type="evidence" value="ECO:0007669"/>
    <property type="project" value="TreeGrafter"/>
</dbReference>
<reference evidence="9 10" key="1">
    <citation type="submission" date="2018-05" db="EMBL/GenBank/DDBJ databases">
        <title>A metagenomic window into the 2 km-deep terrestrial subsurface aquifer revealed taxonomically and functionally diverse microbial community comprising novel uncultured bacterial lineages.</title>
        <authorList>
            <person name="Kadnikov V.V."/>
            <person name="Mardanov A.V."/>
            <person name="Beletsky A.V."/>
            <person name="Banks D."/>
            <person name="Pimenov N.V."/>
            <person name="Frank Y.A."/>
            <person name="Karnachuk O.V."/>
            <person name="Ravin N.V."/>
        </authorList>
    </citation>
    <scope>NUCLEOTIDE SEQUENCE [LARGE SCALE GENOMIC DNA]</scope>
    <source>
        <strain evidence="9">BY</strain>
    </source>
</reference>
<keyword evidence="6" id="KW-0511">Multifunctional enzyme</keyword>
<gene>
    <name evidence="9" type="ORF">BRCON_0588</name>
</gene>
<dbReference type="Pfam" id="PF03710">
    <property type="entry name" value="GlnE"/>
    <property type="match status" value="2"/>
</dbReference>
<evidence type="ECO:0000259" key="7">
    <source>
        <dbReference type="Pfam" id="PF03710"/>
    </source>
</evidence>
<evidence type="ECO:0000259" key="8">
    <source>
        <dbReference type="Pfam" id="PF08335"/>
    </source>
</evidence>
<dbReference type="InterPro" id="IPR005190">
    <property type="entry name" value="GlnE_rpt_dom"/>
</dbReference>
<dbReference type="Gene3D" id="1.20.120.330">
    <property type="entry name" value="Nucleotidyltransferases domain 2"/>
    <property type="match status" value="2"/>
</dbReference>
<evidence type="ECO:0000256" key="5">
    <source>
        <dbReference type="ARBA" id="ARBA00022842"/>
    </source>
</evidence>
<feature type="domain" description="PII-uridylyltransferase/Glutamine-synthetase adenylyltransferase" evidence="8">
    <location>
        <begin position="378"/>
        <end position="514"/>
    </location>
</feature>
<keyword evidence="4" id="KW-0067">ATP-binding</keyword>
<dbReference type="GO" id="GO:0016874">
    <property type="term" value="F:ligase activity"/>
    <property type="evidence" value="ECO:0007669"/>
    <property type="project" value="UniProtKB-KW"/>
</dbReference>
<feature type="domain" description="Glutamate-ammonia ligase adenylyltransferase repeated" evidence="7">
    <location>
        <begin position="629"/>
        <end position="884"/>
    </location>
</feature>
<evidence type="ECO:0000313" key="9">
    <source>
        <dbReference type="EMBL" id="AXA35365.1"/>
    </source>
</evidence>
<dbReference type="Proteomes" id="UP000262583">
    <property type="component" value="Chromosome"/>
</dbReference>
<dbReference type="SUPFAM" id="SSF81593">
    <property type="entry name" value="Nucleotidyltransferase substrate binding subunit/domain"/>
    <property type="match status" value="2"/>
</dbReference>
<dbReference type="Gene3D" id="1.20.120.1510">
    <property type="match status" value="1"/>
</dbReference>
<dbReference type="InterPro" id="IPR043519">
    <property type="entry name" value="NT_sf"/>
</dbReference>
<keyword evidence="1 9" id="KW-0808">Transferase</keyword>
<dbReference type="Gene3D" id="3.30.460.10">
    <property type="entry name" value="Beta Polymerase, domain 2"/>
    <property type="match status" value="2"/>
</dbReference>
<evidence type="ECO:0000256" key="1">
    <source>
        <dbReference type="ARBA" id="ARBA00022679"/>
    </source>
</evidence>
<evidence type="ECO:0000256" key="6">
    <source>
        <dbReference type="ARBA" id="ARBA00023268"/>
    </source>
</evidence>
<dbReference type="PANTHER" id="PTHR30621:SF0">
    <property type="entry name" value="BIFUNCTIONAL GLUTAMINE SYNTHETASE ADENYLYLTRANSFERASE_ADENYLYL-REMOVING ENZYME"/>
    <property type="match status" value="1"/>
</dbReference>
<evidence type="ECO:0000256" key="2">
    <source>
        <dbReference type="ARBA" id="ARBA00022695"/>
    </source>
</evidence>
<dbReference type="GO" id="GO:0005829">
    <property type="term" value="C:cytosol"/>
    <property type="evidence" value="ECO:0007669"/>
    <property type="project" value="TreeGrafter"/>
</dbReference>
<name>A0A2Z4Y4K1_SUMC1</name>
<evidence type="ECO:0000256" key="3">
    <source>
        <dbReference type="ARBA" id="ARBA00022741"/>
    </source>
</evidence>
<keyword evidence="3" id="KW-0547">Nucleotide-binding</keyword>
<dbReference type="EMBL" id="CP030759">
    <property type="protein sequence ID" value="AXA35365.1"/>
    <property type="molecule type" value="Genomic_DNA"/>
</dbReference>
<protein>
    <submittedName>
        <fullName evidence="9">Glutamate-ammonia-ligase adenylyltransferase</fullName>
    </submittedName>
</protein>
<dbReference type="CDD" id="cd05401">
    <property type="entry name" value="NT_GlnE_GlnD_like"/>
    <property type="match status" value="2"/>
</dbReference>
<accession>A0A2Z4Y4K1</accession>
<feature type="domain" description="PII-uridylyltransferase/Glutamine-synthetase adenylyltransferase" evidence="8">
    <location>
        <begin position="908"/>
        <end position="1044"/>
    </location>
</feature>
<dbReference type="KEGG" id="schv:BRCON_0588"/>
<sequence length="1050" mass="119667">MTIKALAQRLVANLIRKRPAVRDVYTEESLEKRVGALAALLRLESSAYAEGLQGIIEACLETPEPIAALTNFERFFESLEAPRECYERLARDAQALRCVSVLFGYSQFLSDVLIRYPEFFDWLCAPSRLEAPKGTAEYREEALGIVQAEEDSSTARNMLARWRRREILRIGARDLLRHASIEIITHEISDLAQACITAAADVAWREMVNRYGEPQAESELQPRHTAGMCVIGMGKLGGRELNFSSDIDLIFIYEAEGETSGLLPDGRRVQPTSNHQFFNKMGEAIVRFLSEPGEHGNLFRVDMRLRPEGKAGPLARSLESFANYLGQQARDWEKLAYLKARVMCGPAQLAERIYRFTQEFVFDATEPEQIIREIEKLKLMIDREVHLSDLYHREVKRGYGGIREIEFVIAAMQIVYGRTHRALRVRNIFVAIERLREVNLLTADEAEFYLDAYSFLRLVEHRLQMAAEHQTHTLPAQPNQRAILAARCHFASPEEFEAKLSSVTNGVHERFVRFFQQDVTEASRELSDVLVILDQDADESAAIDVLARYHLGNKECLRLIRDLCYGTREVFVSAEGQRYFEQMVPSLLRLTMRMPDPPAVIRNLHSFMLSIKGITYYYELIAQHTDILKLLVLLFGTSDCFSEYLISHPEYFDTLLTSRVLYDNINIDSVRDRVEQALRGARSLDRQLILLRRAVKFELLLAALRRILNLCSLSATLRELSEIADASLGFAFDLAARRMLARIAGCAPHEVEPTELEKLQSEAATSFAVFALGKYGGREINFGSDLDVVYVFDETNAAGQIYLNSLQRAIQFADHIAFVLSEPLAEGRVFSLDVRLRPHGKNAPVVTPFSLYKTYLEQTAEVWEFLALTRARHIAGNVEITREVLATAQREVARRFEHSVILEETLAMRRRLEQSISADESAGLEFKRSAGGLVDIEFLIQYYMLVGRLTWSLHSGQSYFEVLEAAAAQPPCDRNDWEILRATYSYYRHVETAVRLACGERGTTLPKDPTKQRNVAIQCGKENAEELVRELTERMHEVREVFQRCMAHES</sequence>
<dbReference type="SUPFAM" id="SSF81301">
    <property type="entry name" value="Nucleotidyltransferase"/>
    <property type="match status" value="2"/>
</dbReference>
<dbReference type="InterPro" id="IPR013546">
    <property type="entry name" value="PII_UdlTrfase/GS_AdlTrfase"/>
</dbReference>